<gene>
    <name evidence="1" type="ORF">GCM10010422_06300</name>
</gene>
<accession>A0ABN3KNN7</accession>
<keyword evidence="2" id="KW-1185">Reference proteome</keyword>
<dbReference type="Proteomes" id="UP001501721">
    <property type="component" value="Unassembled WGS sequence"/>
</dbReference>
<name>A0ABN3KNN7_9ACTN</name>
<protein>
    <submittedName>
        <fullName evidence="1">Uncharacterized protein</fullName>
    </submittedName>
</protein>
<dbReference type="EMBL" id="BAAATL010000002">
    <property type="protein sequence ID" value="GAA2467743.1"/>
    <property type="molecule type" value="Genomic_DNA"/>
</dbReference>
<sequence length="66" mass="6880">MECGSRQWLNLDSRSGRRGRSLQQLQANIGSVQSTVQVPRAASRAVAGDRNALSAGEAAAGVLIDA</sequence>
<evidence type="ECO:0000313" key="1">
    <source>
        <dbReference type="EMBL" id="GAA2467743.1"/>
    </source>
</evidence>
<reference evidence="1 2" key="1">
    <citation type="journal article" date="2019" name="Int. J. Syst. Evol. Microbiol.">
        <title>The Global Catalogue of Microorganisms (GCM) 10K type strain sequencing project: providing services to taxonomists for standard genome sequencing and annotation.</title>
        <authorList>
            <consortium name="The Broad Institute Genomics Platform"/>
            <consortium name="The Broad Institute Genome Sequencing Center for Infectious Disease"/>
            <person name="Wu L."/>
            <person name="Ma J."/>
        </authorList>
    </citation>
    <scope>NUCLEOTIDE SEQUENCE [LARGE SCALE GENOMIC DNA]</scope>
    <source>
        <strain evidence="1 2">JCM 6923</strain>
    </source>
</reference>
<evidence type="ECO:0000313" key="2">
    <source>
        <dbReference type="Proteomes" id="UP001501721"/>
    </source>
</evidence>
<comment type="caution">
    <text evidence="1">The sequence shown here is derived from an EMBL/GenBank/DDBJ whole genome shotgun (WGS) entry which is preliminary data.</text>
</comment>
<organism evidence="1 2">
    <name type="scientific">Streptomyces graminearus</name>
    <dbReference type="NCBI Taxonomy" id="284030"/>
    <lineage>
        <taxon>Bacteria</taxon>
        <taxon>Bacillati</taxon>
        <taxon>Actinomycetota</taxon>
        <taxon>Actinomycetes</taxon>
        <taxon>Kitasatosporales</taxon>
        <taxon>Streptomycetaceae</taxon>
        <taxon>Streptomyces</taxon>
    </lineage>
</organism>
<proteinExistence type="predicted"/>